<proteinExistence type="predicted"/>
<accession>A0A914DNS1</accession>
<dbReference type="WBParaSite" id="ACRNAN_scaffold3296.g13952.t1">
    <property type="protein sequence ID" value="ACRNAN_scaffold3296.g13952.t1"/>
    <property type="gene ID" value="ACRNAN_scaffold3296.g13952"/>
</dbReference>
<reference evidence="3" key="1">
    <citation type="submission" date="2022-11" db="UniProtKB">
        <authorList>
            <consortium name="WormBaseParasite"/>
        </authorList>
    </citation>
    <scope>IDENTIFICATION</scope>
</reference>
<dbReference type="AlphaFoldDB" id="A0A914DNS1"/>
<name>A0A914DNS1_9BILA</name>
<evidence type="ECO:0000256" key="1">
    <source>
        <dbReference type="SAM" id="MobiDB-lite"/>
    </source>
</evidence>
<dbReference type="Proteomes" id="UP000887540">
    <property type="component" value="Unplaced"/>
</dbReference>
<evidence type="ECO:0000313" key="2">
    <source>
        <dbReference type="Proteomes" id="UP000887540"/>
    </source>
</evidence>
<feature type="compositionally biased region" description="Polar residues" evidence="1">
    <location>
        <begin position="1"/>
        <end position="17"/>
    </location>
</feature>
<evidence type="ECO:0000313" key="3">
    <source>
        <dbReference type="WBParaSite" id="ACRNAN_scaffold3296.g13952.t1"/>
    </source>
</evidence>
<protein>
    <submittedName>
        <fullName evidence="3">Uncharacterized protein</fullName>
    </submittedName>
</protein>
<keyword evidence="2" id="KW-1185">Reference proteome</keyword>
<sequence>MDSNNAMSLMNTETEMQQEGMPGQNMRVKRNGYWQNRYRYNNNGCVRKCGYRYGRHYCNNCYHRQNNNGYRAIVVY</sequence>
<feature type="region of interest" description="Disordered" evidence="1">
    <location>
        <begin position="1"/>
        <end position="22"/>
    </location>
</feature>
<organism evidence="2 3">
    <name type="scientific">Acrobeloides nanus</name>
    <dbReference type="NCBI Taxonomy" id="290746"/>
    <lineage>
        <taxon>Eukaryota</taxon>
        <taxon>Metazoa</taxon>
        <taxon>Ecdysozoa</taxon>
        <taxon>Nematoda</taxon>
        <taxon>Chromadorea</taxon>
        <taxon>Rhabditida</taxon>
        <taxon>Tylenchina</taxon>
        <taxon>Cephalobomorpha</taxon>
        <taxon>Cephaloboidea</taxon>
        <taxon>Cephalobidae</taxon>
        <taxon>Acrobeloides</taxon>
    </lineage>
</organism>